<proteinExistence type="predicted"/>
<organism evidence="3 4">
    <name type="scientific">Cryptotermes secundus</name>
    <dbReference type="NCBI Taxonomy" id="105785"/>
    <lineage>
        <taxon>Eukaryota</taxon>
        <taxon>Metazoa</taxon>
        <taxon>Ecdysozoa</taxon>
        <taxon>Arthropoda</taxon>
        <taxon>Hexapoda</taxon>
        <taxon>Insecta</taxon>
        <taxon>Pterygota</taxon>
        <taxon>Neoptera</taxon>
        <taxon>Polyneoptera</taxon>
        <taxon>Dictyoptera</taxon>
        <taxon>Blattodea</taxon>
        <taxon>Blattoidea</taxon>
        <taxon>Termitoidae</taxon>
        <taxon>Kalotermitidae</taxon>
        <taxon>Cryptotermitinae</taxon>
        <taxon>Cryptotermes</taxon>
    </lineage>
</organism>
<dbReference type="GO" id="GO:0035871">
    <property type="term" value="P:protein K11-linked deubiquitination"/>
    <property type="evidence" value="ECO:0007669"/>
    <property type="project" value="TreeGrafter"/>
</dbReference>
<evidence type="ECO:0000256" key="1">
    <source>
        <dbReference type="SAM" id="MobiDB-lite"/>
    </source>
</evidence>
<evidence type="ECO:0000313" key="4">
    <source>
        <dbReference type="Proteomes" id="UP000235965"/>
    </source>
</evidence>
<evidence type="ECO:0000313" key="3">
    <source>
        <dbReference type="EMBL" id="PNF31416.1"/>
    </source>
</evidence>
<dbReference type="GO" id="GO:0090168">
    <property type="term" value="P:Golgi reassembly"/>
    <property type="evidence" value="ECO:0007669"/>
    <property type="project" value="TreeGrafter"/>
</dbReference>
<dbReference type="GO" id="GO:0004843">
    <property type="term" value="F:cysteine-type deubiquitinase activity"/>
    <property type="evidence" value="ECO:0007669"/>
    <property type="project" value="InterPro"/>
</dbReference>
<dbReference type="GO" id="GO:0071108">
    <property type="term" value="P:protein K48-linked deubiquitination"/>
    <property type="evidence" value="ECO:0007669"/>
    <property type="project" value="TreeGrafter"/>
</dbReference>
<sequence length="1009" mass="112335">MFAVSGTKMVPVLVATCPDDGCNAVLIFPSKDKIVDCHGCGQRHRASEVKDVRQMQEQALGVKNVLRSLLLATNANMKKSADLVKVNGLSNYHCKLLSPLLTYHGMDKNTQKAKPLSELTNKATFDCSVLSDRSFLISAEHLDILGYGRDQSGSLSYLAETLRRIEEANGDRKVLVPIHADADGHCLVHAVSRALVGRQLFWHPLRTHLKRHIREKKDTYKELLQDFINASEWDLIIEECDPDYVPEEAKGEILGLRNIHVFGLANIVKRPIILLDSAAGMNCSGDYSAVFLPALVNPEECKGKTKELNLPLCLAWSSSARNHFIPLVGIEGEKLPVIPRRLLPEVWGVPQNLLSVYMNFDDQDCIAIGGNKVLQQSYIRKLVKAMDELMLQKFGVRPSLVCDMYQYNYKKPSATPITPQLVTSNTQKAIQERRVFKCLSCYSLCVAPLSSEWLRPGNNGLFYNLAIKQYGTLEDKKVYTFANYGVSCSYDAKKDVLVLNKLPGVEKCSFCLDMKLRLVYADGTIAYENGDLTPTRAISSHCQCGYKHWWNGKEYDNPPDLIPVVMTWKGREATEIIAWFQYECDPSLNSNVFQVASYVVQKHFPGEFGSERLVQKVVTQILELSKCLDAMRKKSGSSASHLPALKIYHEDESNIHVPTRTDSKQQETGIKPKLTITSQEENESKIISCSEGPIAVQLQGNKDQSKKMAAMTPVETQPPMDTSADETKQGLPVAEKDKTKVINDARMQKAQIGLKEQQLEYKLRKEREYQNQLHRQARQLAKQTRPIQDPDSFHSTNPELAGMWNCGTYSVHAKSRGRGILFEEYNAVEEDIDDFQSDDSCGASFHCSGASASRTGDYTYPVDQAEKSSTKTVRVGPGYSVLASPKPSWSTTATSESQVTWAEVSKSSAKKIGPWFQRNEETSNVPENHKMLSRTSLIGLPGHTDSRMHTPGSELNIALEVPSTPAERGNSNSAEGGGSGDGGGDGRTKLDVIYNPEEENYETDHSKMS</sequence>
<dbReference type="InterPro" id="IPR003323">
    <property type="entry name" value="OTU_dom"/>
</dbReference>
<dbReference type="InParanoid" id="A0A2J7QS70"/>
<dbReference type="CDD" id="cd22769">
    <property type="entry name" value="OTU_VCIP135"/>
    <property type="match status" value="1"/>
</dbReference>
<dbReference type="OrthoDB" id="10012024at2759"/>
<gene>
    <name evidence="3" type="ORF">B7P43_G04063</name>
</gene>
<dbReference type="InterPro" id="IPR039087">
    <property type="entry name" value="VCPIP1"/>
</dbReference>
<dbReference type="Pfam" id="PF19437">
    <property type="entry name" value="VCIP135_N"/>
    <property type="match status" value="1"/>
</dbReference>
<dbReference type="GO" id="GO:0016320">
    <property type="term" value="P:endoplasmic reticulum membrane fusion"/>
    <property type="evidence" value="ECO:0007669"/>
    <property type="project" value="TreeGrafter"/>
</dbReference>
<evidence type="ECO:0000259" key="2">
    <source>
        <dbReference type="PROSITE" id="PS50802"/>
    </source>
</evidence>
<dbReference type="STRING" id="105785.A0A2J7QS70"/>
<dbReference type="PROSITE" id="PS50802">
    <property type="entry name" value="OTU"/>
    <property type="match status" value="1"/>
</dbReference>
<dbReference type="EMBL" id="NEVH01011878">
    <property type="protein sequence ID" value="PNF31416.1"/>
    <property type="molecule type" value="Genomic_DNA"/>
</dbReference>
<feature type="region of interest" description="Disordered" evidence="1">
    <location>
        <begin position="961"/>
        <end position="1009"/>
    </location>
</feature>
<dbReference type="InterPro" id="IPR045827">
    <property type="entry name" value="VCPIP1_N"/>
</dbReference>
<dbReference type="AlphaFoldDB" id="A0A2J7QS70"/>
<feature type="domain" description="OTU" evidence="2">
    <location>
        <begin position="175"/>
        <end position="330"/>
    </location>
</feature>
<accession>A0A2J7QS70</accession>
<protein>
    <submittedName>
        <fullName evidence="3">Deubiquitinating protein VCIP135</fullName>
    </submittedName>
</protein>
<keyword evidence="4" id="KW-1185">Reference proteome</keyword>
<dbReference type="Pfam" id="PF02338">
    <property type="entry name" value="OTU"/>
    <property type="match status" value="1"/>
</dbReference>
<dbReference type="GO" id="GO:0016567">
    <property type="term" value="P:protein ubiquitination"/>
    <property type="evidence" value="ECO:0007669"/>
    <property type="project" value="InterPro"/>
</dbReference>
<name>A0A2J7QS70_9NEOP</name>
<dbReference type="PANTHER" id="PTHR14843:SF2">
    <property type="entry name" value="DEUBIQUITINATING PROTEIN VCPIP1"/>
    <property type="match status" value="1"/>
</dbReference>
<reference evidence="3 4" key="1">
    <citation type="submission" date="2017-12" db="EMBL/GenBank/DDBJ databases">
        <title>Hemimetabolous genomes reveal molecular basis of termite eusociality.</title>
        <authorList>
            <person name="Harrison M.C."/>
            <person name="Jongepier E."/>
            <person name="Robertson H.M."/>
            <person name="Arning N."/>
            <person name="Bitard-Feildel T."/>
            <person name="Chao H."/>
            <person name="Childers C.P."/>
            <person name="Dinh H."/>
            <person name="Doddapaneni H."/>
            <person name="Dugan S."/>
            <person name="Gowin J."/>
            <person name="Greiner C."/>
            <person name="Han Y."/>
            <person name="Hu H."/>
            <person name="Hughes D.S.T."/>
            <person name="Huylmans A.-K."/>
            <person name="Kemena C."/>
            <person name="Kremer L.P.M."/>
            <person name="Lee S.L."/>
            <person name="Lopez-Ezquerra A."/>
            <person name="Mallet L."/>
            <person name="Monroy-Kuhn J.M."/>
            <person name="Moser A."/>
            <person name="Murali S.C."/>
            <person name="Muzny D.M."/>
            <person name="Otani S."/>
            <person name="Piulachs M.-D."/>
            <person name="Poelchau M."/>
            <person name="Qu J."/>
            <person name="Schaub F."/>
            <person name="Wada-Katsumata A."/>
            <person name="Worley K.C."/>
            <person name="Xie Q."/>
            <person name="Ylla G."/>
            <person name="Poulsen M."/>
            <person name="Gibbs R.A."/>
            <person name="Schal C."/>
            <person name="Richards S."/>
            <person name="Belles X."/>
            <person name="Korb J."/>
            <person name="Bornberg-Bauer E."/>
        </authorList>
    </citation>
    <scope>NUCLEOTIDE SEQUENCE [LARGE SCALE GENOMIC DNA]</scope>
    <source>
        <tissue evidence="3">Whole body</tissue>
    </source>
</reference>
<dbReference type="PANTHER" id="PTHR14843">
    <property type="entry name" value="DEUBIQUITINATING PROTEIN VCIP135"/>
    <property type="match status" value="1"/>
</dbReference>
<dbReference type="Proteomes" id="UP000235965">
    <property type="component" value="Unassembled WGS sequence"/>
</dbReference>
<comment type="caution">
    <text evidence="3">The sequence shown here is derived from an EMBL/GenBank/DDBJ whole genome shotgun (WGS) entry which is preliminary data.</text>
</comment>